<gene>
    <name evidence="1" type="ORF">CDIOL_17220</name>
</gene>
<sequence length="57" mass="7034">MNYFTYIVFNVRLTSTYSIYGQKLYNVYMRAIWRRKIIIKEELRIDNGNGYSCDEFY</sequence>
<dbReference type="Proteomes" id="UP000325212">
    <property type="component" value="Unassembled WGS sequence"/>
</dbReference>
<organism evidence="1 2">
    <name type="scientific">Clostridium diolis</name>
    <dbReference type="NCBI Taxonomy" id="223919"/>
    <lineage>
        <taxon>Bacteria</taxon>
        <taxon>Bacillati</taxon>
        <taxon>Bacillota</taxon>
        <taxon>Clostridia</taxon>
        <taxon>Eubacteriales</taxon>
        <taxon>Clostridiaceae</taxon>
        <taxon>Clostridium</taxon>
    </lineage>
</organism>
<name>A0AAV3W1A6_9CLOT</name>
<comment type="caution">
    <text evidence="1">The sequence shown here is derived from an EMBL/GenBank/DDBJ whole genome shotgun (WGS) entry which is preliminary data.</text>
</comment>
<proteinExistence type="predicted"/>
<evidence type="ECO:0000313" key="1">
    <source>
        <dbReference type="EMBL" id="GEA30799.1"/>
    </source>
</evidence>
<dbReference type="EMBL" id="BJLA01000004">
    <property type="protein sequence ID" value="GEA30799.1"/>
    <property type="molecule type" value="Genomic_DNA"/>
</dbReference>
<keyword evidence="2" id="KW-1185">Reference proteome</keyword>
<accession>A0AAV3W1A6</accession>
<evidence type="ECO:0000313" key="2">
    <source>
        <dbReference type="Proteomes" id="UP000325212"/>
    </source>
</evidence>
<protein>
    <submittedName>
        <fullName evidence="1">Uncharacterized protein</fullName>
    </submittedName>
</protein>
<dbReference type="AlphaFoldDB" id="A0AAV3W1A6"/>
<reference evidence="1 2" key="1">
    <citation type="submission" date="2019-06" db="EMBL/GenBank/DDBJ databases">
        <title>Draft genome sequence of Clostridium diolis DSM 15410.</title>
        <authorList>
            <person name="Kobayashi H."/>
            <person name="Tanizawa Y."/>
            <person name="Tohno M."/>
        </authorList>
    </citation>
    <scope>NUCLEOTIDE SEQUENCE [LARGE SCALE GENOMIC DNA]</scope>
    <source>
        <strain evidence="1 2">DSM 15410</strain>
    </source>
</reference>